<evidence type="ECO:0000259" key="14">
    <source>
        <dbReference type="Pfam" id="PF00905"/>
    </source>
</evidence>
<evidence type="ECO:0000256" key="6">
    <source>
        <dbReference type="ARBA" id="ARBA00022692"/>
    </source>
</evidence>
<evidence type="ECO:0000256" key="4">
    <source>
        <dbReference type="ARBA" id="ARBA00022519"/>
    </source>
</evidence>
<dbReference type="Gene3D" id="3.90.1310.10">
    <property type="entry name" value="Penicillin-binding protein 2a (Domain 2)"/>
    <property type="match status" value="1"/>
</dbReference>
<protein>
    <recommendedName>
        <fullName evidence="17">Penicillin-binding protein 2</fullName>
    </recommendedName>
</protein>
<evidence type="ECO:0000256" key="8">
    <source>
        <dbReference type="ARBA" id="ARBA00022960"/>
    </source>
</evidence>
<dbReference type="SUPFAM" id="SSF56519">
    <property type="entry name" value="Penicillin binding protein dimerisation domain"/>
    <property type="match status" value="1"/>
</dbReference>
<dbReference type="GO" id="GO:0009252">
    <property type="term" value="P:peptidoglycan biosynthetic process"/>
    <property type="evidence" value="ECO:0007669"/>
    <property type="project" value="UniProtKB-KW"/>
</dbReference>
<evidence type="ECO:0000256" key="7">
    <source>
        <dbReference type="ARBA" id="ARBA00022801"/>
    </source>
</evidence>
<dbReference type="PANTHER" id="PTHR30627:SF2">
    <property type="entry name" value="PEPTIDOGLYCAN D,D-TRANSPEPTIDASE MRDA"/>
    <property type="match status" value="1"/>
</dbReference>
<keyword evidence="7" id="KW-0378">Hydrolase</keyword>
<dbReference type="GO" id="GO:0071555">
    <property type="term" value="P:cell wall organization"/>
    <property type="evidence" value="ECO:0007669"/>
    <property type="project" value="UniProtKB-KW"/>
</dbReference>
<dbReference type="GO" id="GO:0008658">
    <property type="term" value="F:penicillin binding"/>
    <property type="evidence" value="ECO:0007669"/>
    <property type="project" value="InterPro"/>
</dbReference>
<evidence type="ECO:0000256" key="3">
    <source>
        <dbReference type="ARBA" id="ARBA00022475"/>
    </source>
</evidence>
<keyword evidence="5" id="KW-0645">Protease</keyword>
<dbReference type="NCBIfam" id="TIGR03423">
    <property type="entry name" value="pbp2_mrdA"/>
    <property type="match status" value="1"/>
</dbReference>
<dbReference type="SUPFAM" id="SSF56601">
    <property type="entry name" value="beta-lactamase/transpeptidase-like"/>
    <property type="match status" value="1"/>
</dbReference>
<dbReference type="GO" id="GO:0006508">
    <property type="term" value="P:proteolysis"/>
    <property type="evidence" value="ECO:0007669"/>
    <property type="project" value="UniProtKB-KW"/>
</dbReference>
<evidence type="ECO:0000313" key="16">
    <source>
        <dbReference type="EMBL" id="SVB09995.1"/>
    </source>
</evidence>
<dbReference type="InterPro" id="IPR036138">
    <property type="entry name" value="PBP_dimer_sf"/>
</dbReference>
<sequence>MLKAENIIHQGQIKVVRGIIAVTFIILITRYFFIQIVKHEAYYEKAEGNRIQAVSLPAPRGLILDRENNILVDNYPTFVLSAIPREFENKQDKFKLINKLTQIPSVVLEKNYEQYYRNQFVTVRLAKNIDFEQLSLLEENKTSLTGIHYNKLPERSYPSQIKGFHFLGYVREVDRLKLKELGDQNIYNLGDLTGWDGIEKYYEKHLTGDKGMDFFEVNVRGKIVGQLEDRTVQPIPGNDIKLTIHSELQFAMENSMEGKTGSVLVSNAKTGEILAYVSSPEILPDLFAGGISHDEWNSIIHDSGKPFLDRNTSGQYPPGSIFKLITLFPIIEENKVLSNWETFCNGSYSFGDRIFNCWKEGGHGTVNMEKAVAQSCNIYFYQAIQSIPLEKWASTCRNFGFGKVTRIDLPEEKSGLIPDRDYMNKRHGKWGWSKGAMLNLALGQGEILVTPLQLLQFANLVATHGYTNRLHFRLGEKKKLDIPDNYSENTWRLVERFLLAAVAQAGGTGKLANPHIKGLKVYGKTGTAQNPHGEPHAWFFGFSKYMEEVISIVVLIENGGHGSEVSAPIARLAFEIYFSQKNNDQFTYGNN</sequence>
<feature type="domain" description="Penicillin-binding protein transpeptidase" evidence="14">
    <location>
        <begin position="261"/>
        <end position="571"/>
    </location>
</feature>
<dbReference type="AlphaFoldDB" id="A0A382B875"/>
<feature type="transmembrane region" description="Helical" evidence="13">
    <location>
        <begin position="15"/>
        <end position="33"/>
    </location>
</feature>
<evidence type="ECO:0000256" key="2">
    <source>
        <dbReference type="ARBA" id="ARBA00004236"/>
    </source>
</evidence>
<evidence type="ECO:0000256" key="10">
    <source>
        <dbReference type="ARBA" id="ARBA00022989"/>
    </source>
</evidence>
<dbReference type="Pfam" id="PF03717">
    <property type="entry name" value="PBP_dimer"/>
    <property type="match status" value="1"/>
</dbReference>
<dbReference type="InterPro" id="IPR050515">
    <property type="entry name" value="Beta-lactam/transpept"/>
</dbReference>
<evidence type="ECO:0000256" key="12">
    <source>
        <dbReference type="ARBA" id="ARBA00023316"/>
    </source>
</evidence>
<evidence type="ECO:0000256" key="9">
    <source>
        <dbReference type="ARBA" id="ARBA00022984"/>
    </source>
</evidence>
<keyword evidence="8" id="KW-0133">Cell shape</keyword>
<dbReference type="InterPro" id="IPR001460">
    <property type="entry name" value="PCN-bd_Tpept"/>
</dbReference>
<dbReference type="InterPro" id="IPR005311">
    <property type="entry name" value="PBP_dimer"/>
</dbReference>
<feature type="domain" description="Penicillin-binding protein dimerisation" evidence="15">
    <location>
        <begin position="56"/>
        <end position="227"/>
    </location>
</feature>
<comment type="subcellular location">
    <subcellularLocation>
        <location evidence="2">Cell membrane</location>
    </subcellularLocation>
    <subcellularLocation>
        <location evidence="1">Membrane</location>
        <topology evidence="1">Single-pass membrane protein</topology>
    </subcellularLocation>
</comment>
<reference evidence="16" key="1">
    <citation type="submission" date="2018-05" db="EMBL/GenBank/DDBJ databases">
        <authorList>
            <person name="Lanie J.A."/>
            <person name="Ng W.-L."/>
            <person name="Kazmierczak K.M."/>
            <person name="Andrzejewski T.M."/>
            <person name="Davidsen T.M."/>
            <person name="Wayne K.J."/>
            <person name="Tettelin H."/>
            <person name="Glass J.I."/>
            <person name="Rusch D."/>
            <person name="Podicherti R."/>
            <person name="Tsui H.-C.T."/>
            <person name="Winkler M.E."/>
        </authorList>
    </citation>
    <scope>NUCLEOTIDE SEQUENCE</scope>
</reference>
<dbReference type="PANTHER" id="PTHR30627">
    <property type="entry name" value="PEPTIDOGLYCAN D,D-TRANSPEPTIDASE"/>
    <property type="match status" value="1"/>
</dbReference>
<keyword evidence="3" id="KW-1003">Cell membrane</keyword>
<evidence type="ECO:0000256" key="13">
    <source>
        <dbReference type="SAM" id="Phobius"/>
    </source>
</evidence>
<evidence type="ECO:0000256" key="11">
    <source>
        <dbReference type="ARBA" id="ARBA00023136"/>
    </source>
</evidence>
<keyword evidence="4" id="KW-0997">Cell inner membrane</keyword>
<keyword evidence="10 13" id="KW-1133">Transmembrane helix</keyword>
<keyword evidence="12" id="KW-0961">Cell wall biogenesis/degradation</keyword>
<keyword evidence="9" id="KW-0573">Peptidoglycan synthesis</keyword>
<evidence type="ECO:0000259" key="15">
    <source>
        <dbReference type="Pfam" id="PF03717"/>
    </source>
</evidence>
<accession>A0A382B875</accession>
<dbReference type="GO" id="GO:0009002">
    <property type="term" value="F:serine-type D-Ala-D-Ala carboxypeptidase activity"/>
    <property type="evidence" value="ECO:0007669"/>
    <property type="project" value="InterPro"/>
</dbReference>
<dbReference type="GO" id="GO:0008360">
    <property type="term" value="P:regulation of cell shape"/>
    <property type="evidence" value="ECO:0007669"/>
    <property type="project" value="UniProtKB-KW"/>
</dbReference>
<dbReference type="GO" id="GO:0005886">
    <property type="term" value="C:plasma membrane"/>
    <property type="evidence" value="ECO:0007669"/>
    <property type="project" value="UniProtKB-SubCell"/>
</dbReference>
<dbReference type="EMBL" id="UINC01028645">
    <property type="protein sequence ID" value="SVB09995.1"/>
    <property type="molecule type" value="Genomic_DNA"/>
</dbReference>
<gene>
    <name evidence="16" type="ORF">METZ01_LOCUS162849</name>
</gene>
<organism evidence="16">
    <name type="scientific">marine metagenome</name>
    <dbReference type="NCBI Taxonomy" id="408172"/>
    <lineage>
        <taxon>unclassified sequences</taxon>
        <taxon>metagenomes</taxon>
        <taxon>ecological metagenomes</taxon>
    </lineage>
</organism>
<proteinExistence type="predicted"/>
<dbReference type="GO" id="GO:0071972">
    <property type="term" value="F:peptidoglycan L,D-transpeptidase activity"/>
    <property type="evidence" value="ECO:0007669"/>
    <property type="project" value="TreeGrafter"/>
</dbReference>
<keyword evidence="6 13" id="KW-0812">Transmembrane</keyword>
<dbReference type="Pfam" id="PF00905">
    <property type="entry name" value="Transpeptidase"/>
    <property type="match status" value="1"/>
</dbReference>
<keyword evidence="11 13" id="KW-0472">Membrane</keyword>
<evidence type="ECO:0000256" key="1">
    <source>
        <dbReference type="ARBA" id="ARBA00004167"/>
    </source>
</evidence>
<evidence type="ECO:0008006" key="17">
    <source>
        <dbReference type="Google" id="ProtNLM"/>
    </source>
</evidence>
<dbReference type="Gene3D" id="3.40.710.10">
    <property type="entry name" value="DD-peptidase/beta-lactamase superfamily"/>
    <property type="match status" value="1"/>
</dbReference>
<dbReference type="InterPro" id="IPR012338">
    <property type="entry name" value="Beta-lactam/transpept-like"/>
</dbReference>
<dbReference type="Gene3D" id="3.30.1390.30">
    <property type="entry name" value="Penicillin-binding protein 2a, domain 3"/>
    <property type="match status" value="1"/>
</dbReference>
<name>A0A382B875_9ZZZZ</name>
<evidence type="ECO:0000256" key="5">
    <source>
        <dbReference type="ARBA" id="ARBA00022670"/>
    </source>
</evidence>
<dbReference type="InterPro" id="IPR017790">
    <property type="entry name" value="Penicillin-binding_protein_2"/>
</dbReference>